<organism evidence="8 9">
    <name type="scientific">Olivibacter ginsenosidimutans</name>
    <dbReference type="NCBI Taxonomy" id="1176537"/>
    <lineage>
        <taxon>Bacteria</taxon>
        <taxon>Pseudomonadati</taxon>
        <taxon>Bacteroidota</taxon>
        <taxon>Sphingobacteriia</taxon>
        <taxon>Sphingobacteriales</taxon>
        <taxon>Sphingobacteriaceae</taxon>
        <taxon>Olivibacter</taxon>
    </lineage>
</organism>
<dbReference type="EC" id="1.1.1.133" evidence="3 6"/>
<dbReference type="PANTHER" id="PTHR10491:SF4">
    <property type="entry name" value="METHIONINE ADENOSYLTRANSFERASE 2 SUBUNIT BETA"/>
    <property type="match status" value="1"/>
</dbReference>
<name>A0ABP9AIV7_9SPHI</name>
<evidence type="ECO:0000256" key="6">
    <source>
        <dbReference type="RuleBase" id="RU364082"/>
    </source>
</evidence>
<sequence>MKKLLVTGSNGLLGQKLTAAILNDDSHRFDYIASSRGVNRYPIKTGYVYVDLDITDHKQVKEMLKRYQPDVIINTAAMANVDACERDPEGSYQVNVAAVANLIALCEDQAIHFVNLSTDFVFDGEEGPYAENDLPNPLNVYGKHKAEAERLLQAAVCPWTIVRTILVYGIVPDLSRSNIVLWAKEALESGREIKVVKDQWRMPTLAEDLAKACLTIAERRAEGIYHISGKDLFSICELVEVVVEHYRLDASFICKESSVGLKQDAVRPKRTGFILEKAYSKLDYVPHSFGEGLKLMDEQLAQFKKT</sequence>
<evidence type="ECO:0000256" key="5">
    <source>
        <dbReference type="ARBA" id="ARBA00048200"/>
    </source>
</evidence>
<keyword evidence="6" id="KW-0521">NADP</keyword>
<evidence type="ECO:0000313" key="8">
    <source>
        <dbReference type="EMBL" id="GAA4780957.1"/>
    </source>
</evidence>
<dbReference type="RefSeq" id="WP_345230148.1">
    <property type="nucleotide sequence ID" value="NZ_BAABIQ010000003.1"/>
</dbReference>
<dbReference type="InterPro" id="IPR036291">
    <property type="entry name" value="NAD(P)-bd_dom_sf"/>
</dbReference>
<evidence type="ECO:0000256" key="4">
    <source>
        <dbReference type="ARBA" id="ARBA00017099"/>
    </source>
</evidence>
<dbReference type="InterPro" id="IPR029903">
    <property type="entry name" value="RmlD-like-bd"/>
</dbReference>
<comment type="catalytic activity">
    <reaction evidence="5">
        <text>dTDP-beta-L-rhamnose + NADP(+) = dTDP-4-dehydro-beta-L-rhamnose + NADPH + H(+)</text>
        <dbReference type="Rhea" id="RHEA:21796"/>
        <dbReference type="ChEBI" id="CHEBI:15378"/>
        <dbReference type="ChEBI" id="CHEBI:57510"/>
        <dbReference type="ChEBI" id="CHEBI:57783"/>
        <dbReference type="ChEBI" id="CHEBI:58349"/>
        <dbReference type="ChEBI" id="CHEBI:62830"/>
        <dbReference type="EC" id="1.1.1.133"/>
    </reaction>
</comment>
<comment type="pathway">
    <text evidence="1 6">Carbohydrate biosynthesis; dTDP-L-rhamnose biosynthesis.</text>
</comment>
<dbReference type="SUPFAM" id="SSF51735">
    <property type="entry name" value="NAD(P)-binding Rossmann-fold domains"/>
    <property type="match status" value="1"/>
</dbReference>
<dbReference type="InterPro" id="IPR005913">
    <property type="entry name" value="dTDP_dehydrorham_reduct"/>
</dbReference>
<evidence type="ECO:0000256" key="3">
    <source>
        <dbReference type="ARBA" id="ARBA00012929"/>
    </source>
</evidence>
<proteinExistence type="inferred from homology"/>
<accession>A0ABP9AIV7</accession>
<dbReference type="Gene3D" id="3.40.50.720">
    <property type="entry name" value="NAD(P)-binding Rossmann-like Domain"/>
    <property type="match status" value="1"/>
</dbReference>
<evidence type="ECO:0000259" key="7">
    <source>
        <dbReference type="Pfam" id="PF04321"/>
    </source>
</evidence>
<reference evidence="9" key="1">
    <citation type="journal article" date="2019" name="Int. J. Syst. Evol. Microbiol.">
        <title>The Global Catalogue of Microorganisms (GCM) 10K type strain sequencing project: providing services to taxonomists for standard genome sequencing and annotation.</title>
        <authorList>
            <consortium name="The Broad Institute Genomics Platform"/>
            <consortium name="The Broad Institute Genome Sequencing Center for Infectious Disease"/>
            <person name="Wu L."/>
            <person name="Ma J."/>
        </authorList>
    </citation>
    <scope>NUCLEOTIDE SEQUENCE [LARGE SCALE GENOMIC DNA]</scope>
    <source>
        <strain evidence="9">JCM 18200</strain>
    </source>
</reference>
<dbReference type="Proteomes" id="UP001501411">
    <property type="component" value="Unassembled WGS sequence"/>
</dbReference>
<keyword evidence="9" id="KW-1185">Reference proteome</keyword>
<dbReference type="CDD" id="cd05254">
    <property type="entry name" value="dTDP_HR_like_SDR_e"/>
    <property type="match status" value="1"/>
</dbReference>
<dbReference type="PANTHER" id="PTHR10491">
    <property type="entry name" value="DTDP-4-DEHYDRORHAMNOSE REDUCTASE"/>
    <property type="match status" value="1"/>
</dbReference>
<feature type="domain" description="RmlD-like substrate binding" evidence="7">
    <location>
        <begin position="3"/>
        <end position="298"/>
    </location>
</feature>
<protein>
    <recommendedName>
        <fullName evidence="4 6">dTDP-4-dehydrorhamnose reductase</fullName>
        <ecNumber evidence="3 6">1.1.1.133</ecNumber>
    </recommendedName>
</protein>
<evidence type="ECO:0000313" key="9">
    <source>
        <dbReference type="Proteomes" id="UP001501411"/>
    </source>
</evidence>
<keyword evidence="6" id="KW-0560">Oxidoreductase</keyword>
<comment type="function">
    <text evidence="6">Catalyzes the reduction of dTDP-6-deoxy-L-lyxo-4-hexulose to yield dTDP-L-rhamnose.</text>
</comment>
<dbReference type="Pfam" id="PF04321">
    <property type="entry name" value="RmlD_sub_bind"/>
    <property type="match status" value="1"/>
</dbReference>
<evidence type="ECO:0000256" key="2">
    <source>
        <dbReference type="ARBA" id="ARBA00010944"/>
    </source>
</evidence>
<dbReference type="EMBL" id="BAABIQ010000003">
    <property type="protein sequence ID" value="GAA4780957.1"/>
    <property type="molecule type" value="Genomic_DNA"/>
</dbReference>
<comment type="similarity">
    <text evidence="2 6">Belongs to the dTDP-4-dehydrorhamnose reductase family.</text>
</comment>
<evidence type="ECO:0000256" key="1">
    <source>
        <dbReference type="ARBA" id="ARBA00004781"/>
    </source>
</evidence>
<gene>
    <name evidence="8" type="primary">rfbD_2</name>
    <name evidence="8" type="ORF">GCM10023231_05280</name>
</gene>
<comment type="caution">
    <text evidence="8">The sequence shown here is derived from an EMBL/GenBank/DDBJ whole genome shotgun (WGS) entry which is preliminary data.</text>
</comment>